<dbReference type="Proteomes" id="UP001234297">
    <property type="component" value="Chromosome 5"/>
</dbReference>
<proteinExistence type="predicted"/>
<comment type="caution">
    <text evidence="1">The sequence shown here is derived from an EMBL/GenBank/DDBJ whole genome shotgun (WGS) entry which is preliminary data.</text>
</comment>
<evidence type="ECO:0000313" key="1">
    <source>
        <dbReference type="EMBL" id="KAJ8641849.1"/>
    </source>
</evidence>
<organism evidence="1 2">
    <name type="scientific">Persea americana</name>
    <name type="common">Avocado</name>
    <dbReference type="NCBI Taxonomy" id="3435"/>
    <lineage>
        <taxon>Eukaryota</taxon>
        <taxon>Viridiplantae</taxon>
        <taxon>Streptophyta</taxon>
        <taxon>Embryophyta</taxon>
        <taxon>Tracheophyta</taxon>
        <taxon>Spermatophyta</taxon>
        <taxon>Magnoliopsida</taxon>
        <taxon>Magnoliidae</taxon>
        <taxon>Laurales</taxon>
        <taxon>Lauraceae</taxon>
        <taxon>Persea</taxon>
    </lineage>
</organism>
<accession>A0ACC2M947</accession>
<reference evidence="1 2" key="1">
    <citation type="journal article" date="2022" name="Hortic Res">
        <title>A haplotype resolved chromosomal level avocado genome allows analysis of novel avocado genes.</title>
        <authorList>
            <person name="Nath O."/>
            <person name="Fletcher S.J."/>
            <person name="Hayward A."/>
            <person name="Shaw L.M."/>
            <person name="Masouleh A.K."/>
            <person name="Furtado A."/>
            <person name="Henry R.J."/>
            <person name="Mitter N."/>
        </authorList>
    </citation>
    <scope>NUCLEOTIDE SEQUENCE [LARGE SCALE GENOMIC DNA]</scope>
    <source>
        <strain evidence="2">cv. Hass</strain>
    </source>
</reference>
<dbReference type="EMBL" id="CM056813">
    <property type="protein sequence ID" value="KAJ8641849.1"/>
    <property type="molecule type" value="Genomic_DNA"/>
</dbReference>
<sequence length="796" mass="90459">MASEGGVSFILQKLEAFFNEHADRLHKADQDVGDIRSELASMQYFLQQADESKKEPWLKDIREEAYDIEDVLDEFALRLQRHHGNRVAEWVGNMKNRHNAATQIRDIKERLHRIWDRTNRYSGSFHHPKSEEMEDPRDSSLHIKRDEIVGIEDSIQELVGWWTDNRSLTLQLTSVVGMSGSGKTVLVKQVYDNQRVKERFHCRAWIKVPRSCCATDDLLKLIVDEFYNETGRQRVQAPERIESMNRLRLGDALQDLLNRKRYVLVLDGVWRVDALSEIKNALPCHGNGSRIIVTTTHIDTVEAYDGVFQVEPLRAPHNYQLFIKKAFPSANLEEVPPQLDDLVWKILDRCEELPLAIVTIGNLLRNKGADLREWEKNFYVFSTKRYGPSSSSSNAKIRRLSISGDDTNGSHDADLSHVRSFFAFGTSQRRMEQLCTRFQFVRVLDLESAPLTDLPESLAELIFLRYLSLAKTGITSLPKTIEKLEHIQVLNLKGTSIVELPDQILKLKKLRHLLAYTYNYKDVPSFHCIQAVRVPRGIGSLTALQKLSVIQANEENGIISELGNLKQLRRLGIVGLRHVDGQSICSSIAQMTNLNSFSARSANASELLNLHCQYFSPPRNLQRVYLRGPLGKLPSWICTLQQLTRLTLGWSYLEKDPFLELHVLGSLKELTLLEAYGGNSLYCGPSGKGRGGFPNLKSLSLDGLLGLEIIQLENGAMPKLEKMIIGSCEKLLTAPLGIEYLTTLKRVELFAMSEDFMSRMRTERQVFLPSISCICDVIVIEQLRPLQQISGGLKNL</sequence>
<protein>
    <submittedName>
        <fullName evidence="1">Uncharacterized protein</fullName>
    </submittedName>
</protein>
<evidence type="ECO:0000313" key="2">
    <source>
        <dbReference type="Proteomes" id="UP001234297"/>
    </source>
</evidence>
<name>A0ACC2M947_PERAE</name>
<keyword evidence="2" id="KW-1185">Reference proteome</keyword>
<gene>
    <name evidence="1" type="ORF">MRB53_018543</name>
</gene>